<protein>
    <recommendedName>
        <fullName evidence="4">Cyanovirin-N domain-containing protein</fullName>
    </recommendedName>
</protein>
<evidence type="ECO:0000313" key="3">
    <source>
        <dbReference type="Proteomes" id="UP001152130"/>
    </source>
</evidence>
<dbReference type="AlphaFoldDB" id="A0A9W8PE18"/>
<name>A0A9W8PE18_9HYPO</name>
<evidence type="ECO:0000256" key="1">
    <source>
        <dbReference type="SAM" id="SignalP"/>
    </source>
</evidence>
<comment type="caution">
    <text evidence="2">The sequence shown here is derived from an EMBL/GenBank/DDBJ whole genome shotgun (WGS) entry which is preliminary data.</text>
</comment>
<proteinExistence type="predicted"/>
<reference evidence="2" key="1">
    <citation type="submission" date="2022-10" db="EMBL/GenBank/DDBJ databases">
        <title>Fusarium specimens isolated from Avocado Roots.</title>
        <authorList>
            <person name="Stajich J."/>
            <person name="Roper C."/>
            <person name="Heimlech-Rivalta G."/>
        </authorList>
    </citation>
    <scope>NUCLEOTIDE SEQUENCE</scope>
    <source>
        <strain evidence="2">CF00143</strain>
    </source>
</reference>
<gene>
    <name evidence="2" type="ORF">NW766_012137</name>
</gene>
<feature type="signal peptide" evidence="1">
    <location>
        <begin position="1"/>
        <end position="22"/>
    </location>
</feature>
<organism evidence="2 3">
    <name type="scientific">Fusarium irregulare</name>
    <dbReference type="NCBI Taxonomy" id="2494466"/>
    <lineage>
        <taxon>Eukaryota</taxon>
        <taxon>Fungi</taxon>
        <taxon>Dikarya</taxon>
        <taxon>Ascomycota</taxon>
        <taxon>Pezizomycotina</taxon>
        <taxon>Sordariomycetes</taxon>
        <taxon>Hypocreomycetidae</taxon>
        <taxon>Hypocreales</taxon>
        <taxon>Nectriaceae</taxon>
        <taxon>Fusarium</taxon>
        <taxon>Fusarium incarnatum-equiseti species complex</taxon>
    </lineage>
</organism>
<evidence type="ECO:0008006" key="4">
    <source>
        <dbReference type="Google" id="ProtNLM"/>
    </source>
</evidence>
<sequence length="317" mass="35289">MKTQALLCLLSASGAIAQNALADCHREGSPDWNDCDILHANLGWRPGVPTEITRNCNRDTDIELDCMTWYYGSCQFGQCFPGEECQGTNHGMMWVRHRNVEDFCRPDDLGGRFTSDGGQFFEVIRYLGACAGRRRSLNVEKKGYSLADYERLFGEQPDVKFSKVIDANESEIVKRRDQGGWTNLISRQGVIKPGTRHRVNTIELAPGIDMTWEESSSYSISVGVTAGVSASLFEIFSASMEISTGYEETYSAGSSLTYNTGNCPQNANIYYAPVFTMYEGYWSNDQDTIVEIWIAQTVNGNLEGRFITECVGTAPPN</sequence>
<dbReference type="Proteomes" id="UP001152130">
    <property type="component" value="Unassembled WGS sequence"/>
</dbReference>
<keyword evidence="1" id="KW-0732">Signal</keyword>
<dbReference type="EMBL" id="JAPDHF010000026">
    <property type="protein sequence ID" value="KAJ4003687.1"/>
    <property type="molecule type" value="Genomic_DNA"/>
</dbReference>
<keyword evidence="3" id="KW-1185">Reference proteome</keyword>
<feature type="chain" id="PRO_5040908217" description="Cyanovirin-N domain-containing protein" evidence="1">
    <location>
        <begin position="23"/>
        <end position="317"/>
    </location>
</feature>
<evidence type="ECO:0000313" key="2">
    <source>
        <dbReference type="EMBL" id="KAJ4003687.1"/>
    </source>
</evidence>
<accession>A0A9W8PE18</accession>
<dbReference type="OrthoDB" id="3677120at2759"/>